<name>A0AAD4K3U0_9MUSC</name>
<organism evidence="2 3">
    <name type="scientific">Drosophila rubida</name>
    <dbReference type="NCBI Taxonomy" id="30044"/>
    <lineage>
        <taxon>Eukaryota</taxon>
        <taxon>Metazoa</taxon>
        <taxon>Ecdysozoa</taxon>
        <taxon>Arthropoda</taxon>
        <taxon>Hexapoda</taxon>
        <taxon>Insecta</taxon>
        <taxon>Pterygota</taxon>
        <taxon>Neoptera</taxon>
        <taxon>Endopterygota</taxon>
        <taxon>Diptera</taxon>
        <taxon>Brachycera</taxon>
        <taxon>Muscomorpha</taxon>
        <taxon>Ephydroidea</taxon>
        <taxon>Drosophilidae</taxon>
        <taxon>Drosophila</taxon>
    </lineage>
</organism>
<dbReference type="Proteomes" id="UP001200034">
    <property type="component" value="Unassembled WGS sequence"/>
</dbReference>
<dbReference type="EMBL" id="JAJJHW010001127">
    <property type="protein sequence ID" value="KAH8376526.1"/>
    <property type="molecule type" value="Genomic_DNA"/>
</dbReference>
<keyword evidence="3" id="KW-1185">Reference proteome</keyword>
<evidence type="ECO:0000256" key="1">
    <source>
        <dbReference type="SAM" id="MobiDB-lite"/>
    </source>
</evidence>
<comment type="caution">
    <text evidence="2">The sequence shown here is derived from an EMBL/GenBank/DDBJ whole genome shotgun (WGS) entry which is preliminary data.</text>
</comment>
<sequence>MALPLPWISNKMIDALTRRQRRTAVTVFLMLMALGSITAARTGSSKWAEPLQQYGWDTKELKNKVQHGDVTTFELGTPNYQILNPEDEPEFITEDQPHYREMLRRLTSSSNGTDTIDMAMPGVISSVSASATAVEDAPRRPKWEKLRKRSHSEVAKQSESEPFMEQEAVPLNKRSVQPKVEIYAGARPFQTRIANLS</sequence>
<dbReference type="AlphaFoldDB" id="A0AAD4K3U0"/>
<evidence type="ECO:0000313" key="3">
    <source>
        <dbReference type="Proteomes" id="UP001200034"/>
    </source>
</evidence>
<protein>
    <submittedName>
        <fullName evidence="2">Uncharacterized protein</fullName>
    </submittedName>
</protein>
<accession>A0AAD4K3U0</accession>
<evidence type="ECO:0000313" key="2">
    <source>
        <dbReference type="EMBL" id="KAH8376526.1"/>
    </source>
</evidence>
<feature type="region of interest" description="Disordered" evidence="1">
    <location>
        <begin position="135"/>
        <end position="170"/>
    </location>
</feature>
<reference evidence="2" key="1">
    <citation type="journal article" date="2021" name="Mol. Ecol. Resour.">
        <title>Phylogenomic analyses of the genus Drosophila reveals genomic signals of climate adaptation.</title>
        <authorList>
            <person name="Li F."/>
            <person name="Rane R.V."/>
            <person name="Luria V."/>
            <person name="Xiong Z."/>
            <person name="Chen J."/>
            <person name="Li Z."/>
            <person name="Catullo R.A."/>
            <person name="Griffin P.C."/>
            <person name="Schiffer M."/>
            <person name="Pearce S."/>
            <person name="Lee S.F."/>
            <person name="McElroy K."/>
            <person name="Stocker A."/>
            <person name="Shirriffs J."/>
            <person name="Cockerell F."/>
            <person name="Coppin C."/>
            <person name="Sgro C.M."/>
            <person name="Karger A."/>
            <person name="Cain J.W."/>
            <person name="Weber J.A."/>
            <person name="Santpere G."/>
            <person name="Kirschner M.W."/>
            <person name="Hoffmann A.A."/>
            <person name="Oakeshott J.G."/>
            <person name="Zhang G."/>
        </authorList>
    </citation>
    <scope>NUCLEOTIDE SEQUENCE</scope>
    <source>
        <strain evidence="2">BGI-SZ-2011g</strain>
    </source>
</reference>
<gene>
    <name evidence="2" type="ORF">KR093_000017</name>
</gene>
<proteinExistence type="predicted"/>